<reference evidence="12" key="2">
    <citation type="submission" date="2024-06" db="EMBL/GenBank/DDBJ databases">
        <authorList>
            <person name="Petrova K.O."/>
            <person name="Toshchakov S.V."/>
            <person name="Boltjanskaja Y.V."/>
            <person name="Kevbrin V.V."/>
        </authorList>
    </citation>
    <scope>NUCLEOTIDE SEQUENCE</scope>
    <source>
        <strain evidence="12">Z-710</strain>
    </source>
</reference>
<dbReference type="EC" id="5.6.2.3" evidence="9"/>
<evidence type="ECO:0000313" key="12">
    <source>
        <dbReference type="EMBL" id="XCI28655.1"/>
    </source>
</evidence>
<dbReference type="SMART" id="SM00488">
    <property type="entry name" value="DEXDc2"/>
    <property type="match status" value="1"/>
</dbReference>
<dbReference type="SMART" id="SM00487">
    <property type="entry name" value="DEXDc"/>
    <property type="match status" value="1"/>
</dbReference>
<dbReference type="Pfam" id="PF04002">
    <property type="entry name" value="RadC"/>
    <property type="match status" value="1"/>
</dbReference>
<feature type="domain" description="Helicase ATP-binding" evidence="11">
    <location>
        <begin position="132"/>
        <end position="421"/>
    </location>
</feature>
<dbReference type="FunFam" id="3.40.50.300:FF:000437">
    <property type="entry name" value="ATP-dependent DNA helicase DinG"/>
    <property type="match status" value="1"/>
</dbReference>
<dbReference type="InterPro" id="IPR020891">
    <property type="entry name" value="UPF0758_CS"/>
</dbReference>
<evidence type="ECO:0000256" key="7">
    <source>
        <dbReference type="ARBA" id="ARBA00023204"/>
    </source>
</evidence>
<keyword evidence="3" id="KW-0547">Nucleotide-binding</keyword>
<evidence type="ECO:0000256" key="8">
    <source>
        <dbReference type="ARBA" id="ARBA00038058"/>
    </source>
</evidence>
<sequence length="825" mass="92514">MEGITFGESSRKMIEAAILTAKGNEVFFRGFLSDDKVIDVEVLARGNEFSVPAILNDLEPGDVVIHNHPSGRLTPSTADINVASRLGADGIGFVIVDNSCRDSYTVVEPKRAEVLQSIPLEEVRNVLDDGGVISKFLPQYEKRDEQLIMAEKVAQGFNSGKNVIVEAGTGTGKSLAYLIPSILWAVKNKKRVVVSTNTINLQEQIILKDIPFLKRTLDVNFKGVLVKGRSNYLCKTKLDKLQGDLFEETDDDLTEIKKIREWAFATTDGSKSDLGFKPKGKNWEQICSEADLCTKAQCSHFRDCFFFAARRESATADILVVNHHLLFADLALKSKGMEGGVLPGYHGIVLDEGHNVEDVATTYFGASINRFLLLKQLRRIYQTKKKGKQVGTLKEVLNKTQTHKMIPITVKKSLEERINALIPQLAQLVDATNEFFTFIENWIIEGEKKNKLRITKEVSQSVDYMPIRKITKGYIKKASEFTKGLNDLLDEVENLPATVFSHLLTSAVELNAMNRRVEGIISTLESILLSQSDGEVRWIELNSSSRGKNVSLCLAPLDVSAELNENVFQKYETVVLTSATIATNQNFSYIKKRLGLSRQSEKLEECILPSPFDYKRQVMLCVPMDIPLPNSNEFLAENTELILKAILQTDGSAFVLFTSFKMLNDVFYKLKDQLESKGITALKQGQRQRHQLLETFKNDVNSVLFATASFWEGVDVQGKSLSNVILVKLPFSVPDEPIVQSRQELIEKEGGNPFMEYTVPQAILRFKQGFGRLIRSREDKGIVVCTDKRILTKHYGNMFIRSLPKCTTVSGSSEEVMSKINKFMN</sequence>
<keyword evidence="4" id="KW-0227">DNA damage</keyword>
<keyword evidence="2" id="KW-0408">Iron</keyword>
<dbReference type="InterPro" id="IPR011545">
    <property type="entry name" value="DEAD/DEAH_box_helicase_dom"/>
</dbReference>
<dbReference type="RefSeq" id="WP_353893207.1">
    <property type="nucleotide sequence ID" value="NZ_CP159485.1"/>
</dbReference>
<dbReference type="GO" id="GO:0003676">
    <property type="term" value="F:nucleic acid binding"/>
    <property type="evidence" value="ECO:0007669"/>
    <property type="project" value="InterPro"/>
</dbReference>
<keyword evidence="6" id="KW-0067">ATP-binding</keyword>
<evidence type="ECO:0000259" key="11">
    <source>
        <dbReference type="PROSITE" id="PS51193"/>
    </source>
</evidence>
<organism evidence="12">
    <name type="scientific">Proteinivorax hydrogeniformans</name>
    <dbReference type="NCBI Taxonomy" id="1826727"/>
    <lineage>
        <taxon>Bacteria</taxon>
        <taxon>Bacillati</taxon>
        <taxon>Bacillota</taxon>
        <taxon>Clostridia</taxon>
        <taxon>Eubacteriales</taxon>
        <taxon>Proteinivoracaceae</taxon>
        <taxon>Proteinivorax</taxon>
    </lineage>
</organism>
<evidence type="ECO:0000256" key="5">
    <source>
        <dbReference type="ARBA" id="ARBA00022801"/>
    </source>
</evidence>
<keyword evidence="2" id="KW-0004">4Fe-4S</keyword>
<dbReference type="GO" id="GO:0043139">
    <property type="term" value="F:5'-3' DNA helicase activity"/>
    <property type="evidence" value="ECO:0007669"/>
    <property type="project" value="UniProtKB-EC"/>
</dbReference>
<dbReference type="InterPro" id="IPR014013">
    <property type="entry name" value="Helic_SF1/SF2_ATP-bd_DinG/Rad3"/>
</dbReference>
<evidence type="ECO:0000256" key="4">
    <source>
        <dbReference type="ARBA" id="ARBA00022763"/>
    </source>
</evidence>
<evidence type="ECO:0000256" key="3">
    <source>
        <dbReference type="ARBA" id="ARBA00022741"/>
    </source>
</evidence>
<dbReference type="GO" id="GO:0016818">
    <property type="term" value="F:hydrolase activity, acting on acid anhydrides, in phosphorus-containing anhydrides"/>
    <property type="evidence" value="ECO:0007669"/>
    <property type="project" value="InterPro"/>
</dbReference>
<dbReference type="Gene3D" id="3.40.140.10">
    <property type="entry name" value="Cytidine Deaminase, domain 2"/>
    <property type="match status" value="1"/>
</dbReference>
<dbReference type="InterPro" id="IPR006555">
    <property type="entry name" value="ATP-dep_Helicase_C"/>
</dbReference>
<keyword evidence="2" id="KW-0411">Iron-sulfur</keyword>
<dbReference type="SUPFAM" id="SSF52540">
    <property type="entry name" value="P-loop containing nucleoside triphosphate hydrolases"/>
    <property type="match status" value="2"/>
</dbReference>
<dbReference type="Gene3D" id="3.40.50.300">
    <property type="entry name" value="P-loop containing nucleotide triphosphate hydrolases"/>
    <property type="match status" value="2"/>
</dbReference>
<proteinExistence type="inferred from homology"/>
<dbReference type="AlphaFoldDB" id="A0AAU8HTY2"/>
<dbReference type="PANTHER" id="PTHR11472">
    <property type="entry name" value="DNA REPAIR DEAD HELICASE RAD3/XP-D SUBFAMILY MEMBER"/>
    <property type="match status" value="1"/>
</dbReference>
<dbReference type="InterPro" id="IPR045028">
    <property type="entry name" value="DinG/Rad3-like"/>
</dbReference>
<dbReference type="GO" id="GO:0006281">
    <property type="term" value="P:DNA repair"/>
    <property type="evidence" value="ECO:0007669"/>
    <property type="project" value="UniProtKB-KW"/>
</dbReference>
<dbReference type="GO" id="GO:0005524">
    <property type="term" value="F:ATP binding"/>
    <property type="evidence" value="ECO:0007669"/>
    <property type="project" value="UniProtKB-KW"/>
</dbReference>
<dbReference type="InterPro" id="IPR006554">
    <property type="entry name" value="Helicase-like_DEXD_c2"/>
</dbReference>
<dbReference type="InterPro" id="IPR027417">
    <property type="entry name" value="P-loop_NTPase"/>
</dbReference>
<reference evidence="12" key="1">
    <citation type="journal article" date="2018" name="Antonie Van Leeuwenhoek">
        <title>Proteinivorax hydrogeniformans sp. nov., an anaerobic, haloalkaliphilic bacterium fermenting proteinaceous compounds with high hydrogen production.</title>
        <authorList>
            <person name="Boltyanskaya Y."/>
            <person name="Detkova E."/>
            <person name="Pimenov N."/>
            <person name="Kevbrin V."/>
        </authorList>
    </citation>
    <scope>NUCLEOTIDE SEQUENCE</scope>
    <source>
        <strain evidence="12">Z-710</strain>
    </source>
</reference>
<dbReference type="Pfam" id="PF00270">
    <property type="entry name" value="DEAD"/>
    <property type="match status" value="1"/>
</dbReference>
<keyword evidence="12" id="KW-0347">Helicase</keyword>
<dbReference type="EMBL" id="CP159485">
    <property type="protein sequence ID" value="XCI28655.1"/>
    <property type="molecule type" value="Genomic_DNA"/>
</dbReference>
<evidence type="ECO:0000256" key="10">
    <source>
        <dbReference type="ARBA" id="ARBA00048954"/>
    </source>
</evidence>
<keyword evidence="7" id="KW-0234">DNA repair</keyword>
<dbReference type="PROSITE" id="PS01302">
    <property type="entry name" value="UPF0758"/>
    <property type="match status" value="1"/>
</dbReference>
<accession>A0AAU8HTY2</accession>
<comment type="catalytic activity">
    <reaction evidence="10">
        <text>ATP + H2O = ADP + phosphate + H(+)</text>
        <dbReference type="Rhea" id="RHEA:13065"/>
        <dbReference type="ChEBI" id="CHEBI:15377"/>
        <dbReference type="ChEBI" id="CHEBI:15378"/>
        <dbReference type="ChEBI" id="CHEBI:30616"/>
        <dbReference type="ChEBI" id="CHEBI:43474"/>
        <dbReference type="ChEBI" id="CHEBI:456216"/>
        <dbReference type="EC" id="5.6.2.3"/>
    </reaction>
</comment>
<evidence type="ECO:0000256" key="6">
    <source>
        <dbReference type="ARBA" id="ARBA00022840"/>
    </source>
</evidence>
<dbReference type="SMART" id="SM00491">
    <property type="entry name" value="HELICc2"/>
    <property type="match status" value="1"/>
</dbReference>
<dbReference type="InterPro" id="IPR014001">
    <property type="entry name" value="Helicase_ATP-bd"/>
</dbReference>
<dbReference type="GO" id="GO:0051539">
    <property type="term" value="F:4 iron, 4 sulfur cluster binding"/>
    <property type="evidence" value="ECO:0007669"/>
    <property type="project" value="UniProtKB-KW"/>
</dbReference>
<keyword evidence="2" id="KW-0479">Metal-binding</keyword>
<keyword evidence="5" id="KW-0378">Hydrolase</keyword>
<comment type="similarity">
    <text evidence="8">Belongs to the helicase family. DinG subfamily.</text>
</comment>
<comment type="cofactor">
    <cofactor evidence="1">
        <name>[4Fe-4S] cluster</name>
        <dbReference type="ChEBI" id="CHEBI:49883"/>
    </cofactor>
</comment>
<name>A0AAU8HTY2_9FIRM</name>
<evidence type="ECO:0000256" key="2">
    <source>
        <dbReference type="ARBA" id="ARBA00022485"/>
    </source>
</evidence>
<dbReference type="Pfam" id="PF13307">
    <property type="entry name" value="Helicase_C_2"/>
    <property type="match status" value="1"/>
</dbReference>
<dbReference type="PROSITE" id="PS51193">
    <property type="entry name" value="HELICASE_ATP_BIND_2"/>
    <property type="match status" value="1"/>
</dbReference>
<gene>
    <name evidence="12" type="ORF">PRVXH_002622</name>
</gene>
<dbReference type="InterPro" id="IPR025657">
    <property type="entry name" value="RadC_JAB"/>
</dbReference>
<protein>
    <recommendedName>
        <fullName evidence="9">DNA 5'-3' helicase</fullName>
        <ecNumber evidence="9">5.6.2.3</ecNumber>
    </recommendedName>
</protein>
<evidence type="ECO:0000256" key="9">
    <source>
        <dbReference type="ARBA" id="ARBA00044969"/>
    </source>
</evidence>
<dbReference type="PANTHER" id="PTHR11472:SF34">
    <property type="entry name" value="REGULATOR OF TELOMERE ELONGATION HELICASE 1"/>
    <property type="match status" value="1"/>
</dbReference>
<evidence type="ECO:0000256" key="1">
    <source>
        <dbReference type="ARBA" id="ARBA00001966"/>
    </source>
</evidence>